<reference evidence="3 4" key="1">
    <citation type="submission" date="2018-06" db="EMBL/GenBank/DDBJ databases">
        <title>Rhizobium wuzhouense sp. nov., isolated from roots of Oryza officinalis.</title>
        <authorList>
            <person name="Yuan T."/>
        </authorList>
    </citation>
    <scope>NUCLEOTIDE SEQUENCE [LARGE SCALE GENOMIC DNA]</scope>
    <source>
        <strain evidence="3 4">W44</strain>
    </source>
</reference>
<evidence type="ECO:0000256" key="1">
    <source>
        <dbReference type="SAM" id="SignalP"/>
    </source>
</evidence>
<dbReference type="SUPFAM" id="SSF56300">
    <property type="entry name" value="Metallo-dependent phosphatases"/>
    <property type="match status" value="1"/>
</dbReference>
<organism evidence="3 4">
    <name type="scientific">Rhizobium wuzhouense</name>
    <dbReference type="NCBI Taxonomy" id="1986026"/>
    <lineage>
        <taxon>Bacteria</taxon>
        <taxon>Pseudomonadati</taxon>
        <taxon>Pseudomonadota</taxon>
        <taxon>Alphaproteobacteria</taxon>
        <taxon>Hyphomicrobiales</taxon>
        <taxon>Rhizobiaceae</taxon>
        <taxon>Rhizobium/Agrobacterium group</taxon>
        <taxon>Rhizobium</taxon>
    </lineage>
</organism>
<dbReference type="EMBL" id="QJRY01000006">
    <property type="protein sequence ID" value="PYB71891.1"/>
    <property type="molecule type" value="Genomic_DNA"/>
</dbReference>
<evidence type="ECO:0000313" key="3">
    <source>
        <dbReference type="EMBL" id="PYB71891.1"/>
    </source>
</evidence>
<name>A0ABX5NTW5_9HYPH</name>
<evidence type="ECO:0000313" key="4">
    <source>
        <dbReference type="Proteomes" id="UP000247536"/>
    </source>
</evidence>
<keyword evidence="1" id="KW-0732">Signal</keyword>
<feature type="signal peptide" evidence="1">
    <location>
        <begin position="1"/>
        <end position="34"/>
    </location>
</feature>
<dbReference type="Gene3D" id="3.60.21.10">
    <property type="match status" value="1"/>
</dbReference>
<dbReference type="Proteomes" id="UP000247536">
    <property type="component" value="Unassembled WGS sequence"/>
</dbReference>
<sequence length="371" mass="41275">MAPILLPVMNRRNFLRSASAAVSTSLLYPSGLLAAQEKEASTFIFTNDIHACRMANGLAPNCAAEGKTDENLLHHVRAINTVPQLSWPAEISGKPTTLVGAGRKIGTLRGVVIGGDLTDDGRGQGAIPGEGYQLRQFSQRYQEGVGPDRVHFPVYLGLGNHDLDQDGPAPHVDWYRRELRDYVELNHRSTVFFKPPVPVTSYDVESDCYSWDWPNVHLVQTQRFAGDTNKGAVSGLKWLADDLAAYATNRKPVILFQHYGWDPFSTEVWDADKQTFDQQGNGPPHWWSAEDRAKMVELLRPYNVIGLFHGHQHETAMIYNRDGIDIFKPKAAFMGGFAVVNVMADAMDVVFCEASHKDGSVQFTESFSKKI</sequence>
<proteinExistence type="predicted"/>
<accession>A0ABX5NTW5</accession>
<feature type="domain" description="Calcineurin-like phosphoesterase" evidence="2">
    <location>
        <begin position="106"/>
        <end position="314"/>
    </location>
</feature>
<feature type="chain" id="PRO_5046169174" evidence="1">
    <location>
        <begin position="35"/>
        <end position="371"/>
    </location>
</feature>
<dbReference type="Pfam" id="PF00149">
    <property type="entry name" value="Metallophos"/>
    <property type="match status" value="1"/>
</dbReference>
<dbReference type="InterPro" id="IPR029052">
    <property type="entry name" value="Metallo-depent_PP-like"/>
</dbReference>
<comment type="caution">
    <text evidence="3">The sequence shown here is derived from an EMBL/GenBank/DDBJ whole genome shotgun (WGS) entry which is preliminary data.</text>
</comment>
<dbReference type="PANTHER" id="PTHR43143">
    <property type="entry name" value="METALLOPHOSPHOESTERASE, CALCINEURIN SUPERFAMILY"/>
    <property type="match status" value="1"/>
</dbReference>
<keyword evidence="4" id="KW-1185">Reference proteome</keyword>
<protein>
    <submittedName>
        <fullName evidence="3">Metallophosphoesterase</fullName>
    </submittedName>
</protein>
<dbReference type="InterPro" id="IPR004843">
    <property type="entry name" value="Calcineurin-like_PHP"/>
</dbReference>
<evidence type="ECO:0000259" key="2">
    <source>
        <dbReference type="Pfam" id="PF00149"/>
    </source>
</evidence>
<dbReference type="InterPro" id="IPR051918">
    <property type="entry name" value="STPP_CPPED1"/>
</dbReference>
<dbReference type="PANTHER" id="PTHR43143:SF1">
    <property type="entry name" value="SERINE_THREONINE-PROTEIN PHOSPHATASE CPPED1"/>
    <property type="match status" value="1"/>
</dbReference>
<gene>
    <name evidence="3" type="ORF">DMY87_17010</name>
</gene>